<protein>
    <submittedName>
        <fullName evidence="1">S-adenosyl-L-methionine-dependent methyltransferase</fullName>
    </submittedName>
</protein>
<dbReference type="GO" id="GO:0032259">
    <property type="term" value="P:methylation"/>
    <property type="evidence" value="ECO:0007669"/>
    <property type="project" value="UniProtKB-KW"/>
</dbReference>
<reference evidence="1 2" key="1">
    <citation type="submission" date="2016-05" db="EMBL/GenBank/DDBJ databases">
        <title>A degradative enzymes factory behind the ericoid mycorrhizal symbiosis.</title>
        <authorList>
            <consortium name="DOE Joint Genome Institute"/>
            <person name="Martino E."/>
            <person name="Morin E."/>
            <person name="Grelet G."/>
            <person name="Kuo A."/>
            <person name="Kohler A."/>
            <person name="Daghino S."/>
            <person name="Barry K."/>
            <person name="Choi C."/>
            <person name="Cichocki N."/>
            <person name="Clum A."/>
            <person name="Copeland A."/>
            <person name="Hainaut M."/>
            <person name="Haridas S."/>
            <person name="Labutti K."/>
            <person name="Lindquist E."/>
            <person name="Lipzen A."/>
            <person name="Khouja H.-R."/>
            <person name="Murat C."/>
            <person name="Ohm R."/>
            <person name="Olson A."/>
            <person name="Spatafora J."/>
            <person name="Veneault-Fourrey C."/>
            <person name="Henrissat B."/>
            <person name="Grigoriev I."/>
            <person name="Martin F."/>
            <person name="Perotto S."/>
        </authorList>
    </citation>
    <scope>NUCLEOTIDE SEQUENCE [LARGE SCALE GENOMIC DNA]</scope>
    <source>
        <strain evidence="1 2">UAMH 7357</strain>
    </source>
</reference>
<dbReference type="CDD" id="cd02440">
    <property type="entry name" value="AdoMet_MTases"/>
    <property type="match status" value="1"/>
</dbReference>
<organism evidence="1 2">
    <name type="scientific">Hyaloscypha hepaticicola</name>
    <dbReference type="NCBI Taxonomy" id="2082293"/>
    <lineage>
        <taxon>Eukaryota</taxon>
        <taxon>Fungi</taxon>
        <taxon>Dikarya</taxon>
        <taxon>Ascomycota</taxon>
        <taxon>Pezizomycotina</taxon>
        <taxon>Leotiomycetes</taxon>
        <taxon>Helotiales</taxon>
        <taxon>Hyaloscyphaceae</taxon>
        <taxon>Hyaloscypha</taxon>
    </lineage>
</organism>
<feature type="non-terminal residue" evidence="1">
    <location>
        <position position="1"/>
    </location>
</feature>
<dbReference type="PANTHER" id="PTHR43591">
    <property type="entry name" value="METHYLTRANSFERASE"/>
    <property type="match status" value="1"/>
</dbReference>
<dbReference type="Pfam" id="PF13489">
    <property type="entry name" value="Methyltransf_23"/>
    <property type="match status" value="1"/>
</dbReference>
<keyword evidence="1" id="KW-0489">Methyltransferase</keyword>
<dbReference type="STRING" id="1745343.A0A2J6PYE5"/>
<sequence length="286" mass="33392">TTSLAPSIKQYRVENGRTYHQYKDGQYAYPNDEAEKDRLDLQHHLYRLTLDDKLYLAPIKDDVQDVLDIGTGTGIWAIEFADEHPSALVIGTDLSPIQPSFIPPNLSFIVDDANEEWVFKQKFDFIHARQLHCAVEEKNMIRQAYDNLKPGGWLEMQDLSFPVCNDDGTLTTDHPIYKWSAFMLEASKRIHQDLDNPPKYPQWMKEAGFINVRYEPFKWPSNPWPRDKKHKTLGLWNLANTLDGLEGFTLAFFTRILGWQPEDVHVFLIGVREDTRNKQIHNYWPM</sequence>
<accession>A0A2J6PYE5</accession>
<dbReference type="OrthoDB" id="2013972at2759"/>
<gene>
    <name evidence="1" type="ORF">NA56DRAFT_576224</name>
</gene>
<dbReference type="Gene3D" id="3.40.50.150">
    <property type="entry name" value="Vaccinia Virus protein VP39"/>
    <property type="match status" value="1"/>
</dbReference>
<dbReference type="GO" id="GO:0008168">
    <property type="term" value="F:methyltransferase activity"/>
    <property type="evidence" value="ECO:0007669"/>
    <property type="project" value="UniProtKB-KW"/>
</dbReference>
<dbReference type="InterPro" id="IPR029063">
    <property type="entry name" value="SAM-dependent_MTases_sf"/>
</dbReference>
<dbReference type="AlphaFoldDB" id="A0A2J6PYE5"/>
<dbReference type="PANTHER" id="PTHR43591:SF31">
    <property type="entry name" value="LAEA-LIKE, PUTATIVE (AFU_ORTHOLOGUE AFUA_8G01930)-RELATED"/>
    <property type="match status" value="1"/>
</dbReference>
<dbReference type="EMBL" id="KZ613491">
    <property type="protein sequence ID" value="PMD19043.1"/>
    <property type="molecule type" value="Genomic_DNA"/>
</dbReference>
<evidence type="ECO:0000313" key="2">
    <source>
        <dbReference type="Proteomes" id="UP000235672"/>
    </source>
</evidence>
<evidence type="ECO:0000313" key="1">
    <source>
        <dbReference type="EMBL" id="PMD19043.1"/>
    </source>
</evidence>
<dbReference type="Proteomes" id="UP000235672">
    <property type="component" value="Unassembled WGS sequence"/>
</dbReference>
<keyword evidence="1" id="KW-0808">Transferase</keyword>
<name>A0A2J6PYE5_9HELO</name>
<proteinExistence type="predicted"/>
<dbReference type="SUPFAM" id="SSF53335">
    <property type="entry name" value="S-adenosyl-L-methionine-dependent methyltransferases"/>
    <property type="match status" value="1"/>
</dbReference>
<keyword evidence="2" id="KW-1185">Reference proteome</keyword>